<gene>
    <name evidence="2" type="ORF">LIPSTDRAFT_28881</name>
</gene>
<proteinExistence type="predicted"/>
<feature type="compositionally biased region" description="Polar residues" evidence="1">
    <location>
        <begin position="123"/>
        <end position="134"/>
    </location>
</feature>
<protein>
    <submittedName>
        <fullName evidence="2">Uncharacterized protein</fullName>
    </submittedName>
</protein>
<dbReference type="EMBL" id="KV454297">
    <property type="protein sequence ID" value="ODQ71601.1"/>
    <property type="molecule type" value="Genomic_DNA"/>
</dbReference>
<sequence>MACGELPHRTSSGCIEERRKTFSDGSAAAKASATLSLAQDKPSAVPYPLPYVPYRATSFSMMTHSPFSAAQRTIKIFKDGMEVGSKVSYNTNDRCIKARAQRDSALILFRGFDAKPNDDVNDDSPTLSKRTNFHSFSRPPSPSPISAISWSTATFAP</sequence>
<reference evidence="2 3" key="1">
    <citation type="journal article" date="2016" name="Proc. Natl. Acad. Sci. U.S.A.">
        <title>Comparative genomics of biotechnologically important yeasts.</title>
        <authorList>
            <person name="Riley R."/>
            <person name="Haridas S."/>
            <person name="Wolfe K.H."/>
            <person name="Lopes M.R."/>
            <person name="Hittinger C.T."/>
            <person name="Goeker M."/>
            <person name="Salamov A.A."/>
            <person name="Wisecaver J.H."/>
            <person name="Long T.M."/>
            <person name="Calvey C.H."/>
            <person name="Aerts A.L."/>
            <person name="Barry K.W."/>
            <person name="Choi C."/>
            <person name="Clum A."/>
            <person name="Coughlan A.Y."/>
            <person name="Deshpande S."/>
            <person name="Douglass A.P."/>
            <person name="Hanson S.J."/>
            <person name="Klenk H.-P."/>
            <person name="LaButti K.M."/>
            <person name="Lapidus A."/>
            <person name="Lindquist E.A."/>
            <person name="Lipzen A.M."/>
            <person name="Meier-Kolthoff J.P."/>
            <person name="Ohm R.A."/>
            <person name="Otillar R.P."/>
            <person name="Pangilinan J.L."/>
            <person name="Peng Y."/>
            <person name="Rokas A."/>
            <person name="Rosa C.A."/>
            <person name="Scheuner C."/>
            <person name="Sibirny A.A."/>
            <person name="Slot J.C."/>
            <person name="Stielow J.B."/>
            <person name="Sun H."/>
            <person name="Kurtzman C.P."/>
            <person name="Blackwell M."/>
            <person name="Grigoriev I.V."/>
            <person name="Jeffries T.W."/>
        </authorList>
    </citation>
    <scope>NUCLEOTIDE SEQUENCE [LARGE SCALE GENOMIC DNA]</scope>
    <source>
        <strain evidence="2 3">NRRL Y-11557</strain>
    </source>
</reference>
<evidence type="ECO:0000256" key="1">
    <source>
        <dbReference type="SAM" id="MobiDB-lite"/>
    </source>
</evidence>
<evidence type="ECO:0000313" key="3">
    <source>
        <dbReference type="Proteomes" id="UP000094385"/>
    </source>
</evidence>
<evidence type="ECO:0000313" key="2">
    <source>
        <dbReference type="EMBL" id="ODQ71601.1"/>
    </source>
</evidence>
<accession>A0A1E3Q1R0</accession>
<feature type="region of interest" description="Disordered" evidence="1">
    <location>
        <begin position="118"/>
        <end position="147"/>
    </location>
</feature>
<dbReference type="AlphaFoldDB" id="A0A1E3Q1R0"/>
<keyword evidence="3" id="KW-1185">Reference proteome</keyword>
<dbReference type="Proteomes" id="UP000094385">
    <property type="component" value="Unassembled WGS sequence"/>
</dbReference>
<name>A0A1E3Q1R0_LIPST</name>
<organism evidence="2 3">
    <name type="scientific">Lipomyces starkeyi NRRL Y-11557</name>
    <dbReference type="NCBI Taxonomy" id="675824"/>
    <lineage>
        <taxon>Eukaryota</taxon>
        <taxon>Fungi</taxon>
        <taxon>Dikarya</taxon>
        <taxon>Ascomycota</taxon>
        <taxon>Saccharomycotina</taxon>
        <taxon>Lipomycetes</taxon>
        <taxon>Lipomycetales</taxon>
        <taxon>Lipomycetaceae</taxon>
        <taxon>Lipomyces</taxon>
    </lineage>
</organism>